<reference evidence="6" key="1">
    <citation type="journal article" date="2023" name="Antonie Van Leeuwenhoek">
        <title>Mesoterricola silvestris gen. nov., sp. nov., Mesoterricola sediminis sp. nov., Geothrix oryzae sp. nov., Geothrix edaphica sp. nov., Geothrix rubra sp. nov., and Geothrix limicola sp. nov., six novel members of Acidobacteriota isolated from soils.</title>
        <authorList>
            <person name="Itoh H."/>
            <person name="Sugisawa Y."/>
            <person name="Mise K."/>
            <person name="Xu Z."/>
            <person name="Kuniyasu M."/>
            <person name="Ushijima N."/>
            <person name="Kawano K."/>
            <person name="Kobayashi E."/>
            <person name="Shiratori Y."/>
            <person name="Masuda Y."/>
            <person name="Senoo K."/>
        </authorList>
    </citation>
    <scope>NUCLEOTIDE SEQUENCE</scope>
    <source>
        <strain evidence="6">Red802</strain>
    </source>
</reference>
<evidence type="ECO:0000313" key="6">
    <source>
        <dbReference type="EMBL" id="GLH65861.1"/>
    </source>
</evidence>
<evidence type="ECO:0000259" key="5">
    <source>
        <dbReference type="PROSITE" id="PS50072"/>
    </source>
</evidence>
<dbReference type="CDD" id="cd01920">
    <property type="entry name" value="cyclophilin_EcCYP_like"/>
    <property type="match status" value="1"/>
</dbReference>
<proteinExistence type="inferred from homology"/>
<dbReference type="Pfam" id="PF00160">
    <property type="entry name" value="Pro_isomerase"/>
    <property type="match status" value="1"/>
</dbReference>
<dbReference type="EMBL" id="BSDC01000001">
    <property type="protein sequence ID" value="GLH65861.1"/>
    <property type="molecule type" value="Genomic_DNA"/>
</dbReference>
<dbReference type="InterPro" id="IPR020892">
    <property type="entry name" value="Cyclophilin-type_PPIase_CS"/>
</dbReference>
<gene>
    <name evidence="6" type="ORF">GETHED_02250</name>
</gene>
<protein>
    <recommendedName>
        <fullName evidence="4">Peptidyl-prolyl cis-trans isomerase</fullName>
        <shortName evidence="4">PPIase</shortName>
        <ecNumber evidence="4">5.2.1.8</ecNumber>
    </recommendedName>
</protein>
<accession>A0ABQ5PUV6</accession>
<sequence>MSRLLPSLVLAVSLSAQAPVPAPTPAATPVPVPAPLPAPLAKPRVQLLTSYGPIVVELEPELAPKTVENFLQYVKDGHYKGTIFHRVIEGFMVQGGGLLENLEEKPMRAPILNEAPQTFRAGLKNTRGTIAMARTGSPHSATAQFYINTVDNKALDHRDLSEEGYGYCVFGRVVAGMDVVDKIEKVRTEWRKGQSGVPQYPVRLKDAVLLPPQ</sequence>
<dbReference type="SUPFAM" id="SSF50891">
    <property type="entry name" value="Cyclophilin-like"/>
    <property type="match status" value="1"/>
</dbReference>
<evidence type="ECO:0000256" key="4">
    <source>
        <dbReference type="RuleBase" id="RU363019"/>
    </source>
</evidence>
<feature type="domain" description="PPIase cyclophilin-type" evidence="5">
    <location>
        <begin position="52"/>
        <end position="209"/>
    </location>
</feature>
<evidence type="ECO:0000256" key="1">
    <source>
        <dbReference type="ARBA" id="ARBA00007365"/>
    </source>
</evidence>
<dbReference type="PROSITE" id="PS50072">
    <property type="entry name" value="CSA_PPIASE_2"/>
    <property type="match status" value="1"/>
</dbReference>
<dbReference type="PRINTS" id="PR00153">
    <property type="entry name" value="CSAPPISMRASE"/>
</dbReference>
<dbReference type="Gene3D" id="2.40.100.10">
    <property type="entry name" value="Cyclophilin-like"/>
    <property type="match status" value="1"/>
</dbReference>
<dbReference type="InterPro" id="IPR029000">
    <property type="entry name" value="Cyclophilin-like_dom_sf"/>
</dbReference>
<keyword evidence="7" id="KW-1185">Reference proteome</keyword>
<dbReference type="EC" id="5.2.1.8" evidence="4"/>
<dbReference type="InterPro" id="IPR044665">
    <property type="entry name" value="E_coli_cyclophilin_A-like"/>
</dbReference>
<comment type="caution">
    <text evidence="6">The sequence shown here is derived from an EMBL/GenBank/DDBJ whole genome shotgun (WGS) entry which is preliminary data.</text>
</comment>
<keyword evidence="2 4" id="KW-0697">Rotamase</keyword>
<comment type="similarity">
    <text evidence="1 4">Belongs to the cyclophilin-type PPIase family.</text>
</comment>
<dbReference type="PANTHER" id="PTHR43246">
    <property type="entry name" value="PEPTIDYL-PROLYL CIS-TRANS ISOMERASE CYP38, CHLOROPLASTIC"/>
    <property type="match status" value="1"/>
</dbReference>
<dbReference type="Proteomes" id="UP001165044">
    <property type="component" value="Unassembled WGS sequence"/>
</dbReference>
<name>A0ABQ5PUV6_9BACT</name>
<evidence type="ECO:0000256" key="2">
    <source>
        <dbReference type="ARBA" id="ARBA00023110"/>
    </source>
</evidence>
<feature type="chain" id="PRO_5044972329" description="Peptidyl-prolyl cis-trans isomerase" evidence="4">
    <location>
        <begin position="19"/>
        <end position="213"/>
    </location>
</feature>
<comment type="catalytic activity">
    <reaction evidence="4">
        <text>[protein]-peptidylproline (omega=180) = [protein]-peptidylproline (omega=0)</text>
        <dbReference type="Rhea" id="RHEA:16237"/>
        <dbReference type="Rhea" id="RHEA-COMP:10747"/>
        <dbReference type="Rhea" id="RHEA-COMP:10748"/>
        <dbReference type="ChEBI" id="CHEBI:83833"/>
        <dbReference type="ChEBI" id="CHEBI:83834"/>
        <dbReference type="EC" id="5.2.1.8"/>
    </reaction>
</comment>
<dbReference type="PROSITE" id="PS00170">
    <property type="entry name" value="CSA_PPIASE_1"/>
    <property type="match status" value="1"/>
</dbReference>
<keyword evidence="4" id="KW-0732">Signal</keyword>
<evidence type="ECO:0000313" key="7">
    <source>
        <dbReference type="Proteomes" id="UP001165044"/>
    </source>
</evidence>
<organism evidence="6 7">
    <name type="scientific">Geothrix edaphica</name>
    <dbReference type="NCBI Taxonomy" id="2927976"/>
    <lineage>
        <taxon>Bacteria</taxon>
        <taxon>Pseudomonadati</taxon>
        <taxon>Acidobacteriota</taxon>
        <taxon>Holophagae</taxon>
        <taxon>Holophagales</taxon>
        <taxon>Holophagaceae</taxon>
        <taxon>Geothrix</taxon>
    </lineage>
</organism>
<evidence type="ECO:0000256" key="3">
    <source>
        <dbReference type="ARBA" id="ARBA00023235"/>
    </source>
</evidence>
<dbReference type="InterPro" id="IPR002130">
    <property type="entry name" value="Cyclophilin-type_PPIase_dom"/>
</dbReference>
<keyword evidence="3 4" id="KW-0413">Isomerase</keyword>
<comment type="function">
    <text evidence="4">PPIases accelerate the folding of proteins. It catalyzes the cis-trans isomerization of proline imidic peptide bonds in oligopeptides.</text>
</comment>
<feature type="signal peptide" evidence="4">
    <location>
        <begin position="1"/>
        <end position="18"/>
    </location>
</feature>